<evidence type="ECO:0000313" key="2">
    <source>
        <dbReference type="Proteomes" id="UP001161707"/>
    </source>
</evidence>
<evidence type="ECO:0000313" key="1">
    <source>
        <dbReference type="EMBL" id="MDH1479822.1"/>
    </source>
</evidence>
<organism evidence="1 2">
    <name type="scientific">Enterobacter cloacae</name>
    <dbReference type="NCBI Taxonomy" id="550"/>
    <lineage>
        <taxon>Bacteria</taxon>
        <taxon>Pseudomonadati</taxon>
        <taxon>Pseudomonadota</taxon>
        <taxon>Gammaproteobacteria</taxon>
        <taxon>Enterobacterales</taxon>
        <taxon>Enterobacteriaceae</taxon>
        <taxon>Enterobacter</taxon>
        <taxon>Enterobacter cloacae complex</taxon>
    </lineage>
</organism>
<dbReference type="AlphaFoldDB" id="A0AA42QXF1"/>
<comment type="caution">
    <text evidence="1">The sequence shown here is derived from an EMBL/GenBank/DDBJ whole genome shotgun (WGS) entry which is preliminary data.</text>
</comment>
<proteinExistence type="predicted"/>
<accession>A0AA42QXF1</accession>
<gene>
    <name evidence="1" type="ORF">N5E88_10010</name>
</gene>
<dbReference type="EMBL" id="JAOCIY010000023">
    <property type="protein sequence ID" value="MDH1479822.1"/>
    <property type="molecule type" value="Genomic_DNA"/>
</dbReference>
<reference evidence="1" key="1">
    <citation type="submission" date="2022-09" db="EMBL/GenBank/DDBJ databases">
        <title>Intensive care unit water sources are persistently colonized with multi-drug resistant bacteria and are the site of extensive horizontal gene transfer of antibiotic resistance genes.</title>
        <authorList>
            <person name="Diorio-Toth L."/>
        </authorList>
    </citation>
    <scope>NUCLEOTIDE SEQUENCE</scope>
    <source>
        <strain evidence="1">GD03711</strain>
    </source>
</reference>
<name>A0AA42QXF1_ENTCL</name>
<dbReference type="RefSeq" id="WP_178328159.1">
    <property type="nucleotide sequence ID" value="NZ_CP073310.1"/>
</dbReference>
<dbReference type="Proteomes" id="UP001161707">
    <property type="component" value="Unassembled WGS sequence"/>
</dbReference>
<sequence length="96" mass="10948">MSRHACGFLAPVADVPQRRHFTAAKKGRKGMPMNYIRLLAGLRGGFQKGIAGWRLRRIRPTKTTNQTGHYSSLIIVKNRFTVRERSKRRQQSAISV</sequence>
<protein>
    <submittedName>
        <fullName evidence="1">Uncharacterized protein</fullName>
    </submittedName>
</protein>